<dbReference type="PROSITE" id="PS50111">
    <property type="entry name" value="CHEMOTAXIS_TRANSDUC_2"/>
    <property type="match status" value="1"/>
</dbReference>
<name>A0A1E2V9Y4_9GAMM</name>
<protein>
    <recommendedName>
        <fullName evidence="6">Methyl-accepting transducer domain-containing protein</fullName>
    </recommendedName>
</protein>
<dbReference type="EMBL" id="MDTQ01000001">
    <property type="protein sequence ID" value="ODC03636.1"/>
    <property type="molecule type" value="Genomic_DNA"/>
</dbReference>
<reference evidence="7 8" key="1">
    <citation type="submission" date="2016-08" db="EMBL/GenBank/DDBJ databases">
        <authorList>
            <person name="Seilhamer J.J."/>
        </authorList>
    </citation>
    <scope>NUCLEOTIDE SEQUENCE [LARGE SCALE GENOMIC DNA]</scope>
    <source>
        <strain evidence="7 8">PH27A</strain>
    </source>
</reference>
<evidence type="ECO:0000256" key="5">
    <source>
        <dbReference type="SAM" id="Phobius"/>
    </source>
</evidence>
<keyword evidence="8" id="KW-1185">Reference proteome</keyword>
<feature type="transmembrane region" description="Helical" evidence="5">
    <location>
        <begin position="6"/>
        <end position="22"/>
    </location>
</feature>
<dbReference type="AlphaFoldDB" id="A0A1E2V9Y4"/>
<keyword evidence="5" id="KW-0472">Membrane</keyword>
<evidence type="ECO:0000256" key="2">
    <source>
        <dbReference type="ARBA" id="ARBA00023224"/>
    </source>
</evidence>
<dbReference type="Gene3D" id="1.10.287.950">
    <property type="entry name" value="Methyl-accepting chemotaxis protein"/>
    <property type="match status" value="1"/>
</dbReference>
<dbReference type="InterPro" id="IPR004089">
    <property type="entry name" value="MCPsignal_dom"/>
</dbReference>
<organism evidence="7 8">
    <name type="scientific">Terasakiispira papahanaumokuakeensis</name>
    <dbReference type="NCBI Taxonomy" id="197479"/>
    <lineage>
        <taxon>Bacteria</taxon>
        <taxon>Pseudomonadati</taxon>
        <taxon>Pseudomonadota</taxon>
        <taxon>Gammaproteobacteria</taxon>
        <taxon>Oceanospirillales</taxon>
        <taxon>Terasakiispira</taxon>
    </lineage>
</organism>
<dbReference type="Proteomes" id="UP000094291">
    <property type="component" value="Unassembled WGS sequence"/>
</dbReference>
<evidence type="ECO:0000256" key="4">
    <source>
        <dbReference type="PROSITE-ProRule" id="PRU00284"/>
    </source>
</evidence>
<gene>
    <name evidence="7" type="ORF">BFW38_08850</name>
</gene>
<dbReference type="Pfam" id="PF00015">
    <property type="entry name" value="MCPsignal"/>
    <property type="match status" value="1"/>
</dbReference>
<dbReference type="CDD" id="cd11386">
    <property type="entry name" value="MCP_signal"/>
    <property type="match status" value="1"/>
</dbReference>
<evidence type="ECO:0000256" key="1">
    <source>
        <dbReference type="ARBA" id="ARBA00004370"/>
    </source>
</evidence>
<evidence type="ECO:0000256" key="3">
    <source>
        <dbReference type="ARBA" id="ARBA00029447"/>
    </source>
</evidence>
<dbReference type="SUPFAM" id="SSF58104">
    <property type="entry name" value="Methyl-accepting chemotaxis protein (MCP) signaling domain"/>
    <property type="match status" value="1"/>
</dbReference>
<keyword evidence="2 4" id="KW-0807">Transducer</keyword>
<evidence type="ECO:0000313" key="8">
    <source>
        <dbReference type="Proteomes" id="UP000094291"/>
    </source>
</evidence>
<dbReference type="GO" id="GO:0007165">
    <property type="term" value="P:signal transduction"/>
    <property type="evidence" value="ECO:0007669"/>
    <property type="project" value="UniProtKB-KW"/>
</dbReference>
<evidence type="ECO:0000259" key="6">
    <source>
        <dbReference type="PROSITE" id="PS50111"/>
    </source>
</evidence>
<dbReference type="GO" id="GO:0006935">
    <property type="term" value="P:chemotaxis"/>
    <property type="evidence" value="ECO:0007669"/>
    <property type="project" value="UniProtKB-ARBA"/>
</dbReference>
<dbReference type="PANTHER" id="PTHR32089">
    <property type="entry name" value="METHYL-ACCEPTING CHEMOTAXIS PROTEIN MCPB"/>
    <property type="match status" value="1"/>
</dbReference>
<comment type="similarity">
    <text evidence="3">Belongs to the methyl-accepting chemotaxis (MCP) protein family.</text>
</comment>
<feature type="domain" description="Methyl-accepting transducer" evidence="6">
    <location>
        <begin position="73"/>
        <end position="309"/>
    </location>
</feature>
<proteinExistence type="inferred from homology"/>
<comment type="caution">
    <text evidence="7">The sequence shown here is derived from an EMBL/GenBank/DDBJ whole genome shotgun (WGS) entry which is preliminary data.</text>
</comment>
<keyword evidence="5" id="KW-1133">Transmembrane helix</keyword>
<comment type="subcellular location">
    <subcellularLocation>
        <location evidence="1">Membrane</location>
    </subcellularLocation>
</comment>
<dbReference type="SMART" id="SM00283">
    <property type="entry name" value="MA"/>
    <property type="match status" value="1"/>
</dbReference>
<dbReference type="PANTHER" id="PTHR32089:SF120">
    <property type="entry name" value="METHYL-ACCEPTING CHEMOTAXIS PROTEIN TLPQ"/>
    <property type="match status" value="1"/>
</dbReference>
<keyword evidence="5" id="KW-0812">Transmembrane</keyword>
<dbReference type="GO" id="GO:0016020">
    <property type="term" value="C:membrane"/>
    <property type="evidence" value="ECO:0007669"/>
    <property type="project" value="UniProtKB-SubCell"/>
</dbReference>
<sequence>MAGGWVWGGGVMILVGGVILTWRGRPQAASVSDLQRIYDADGDQLQAMSSAVLSAVEQDYRALRLMVHDMVNRSSLTAIATAEVSHHADHMGHLLDEQAKATTTVASTMTSISVAIEQVSSNTLNVSERADQARDESFYSRDALATVMKDMRRLSERSQQALSLIETLSEKSQSIQAVTQVIEGIAEQTNLLALNAAIEAARAGEHGRGFAVVADEVRLLASRTSESTRQVESIVAEIHDSAAQVVHNIGDLMQQVTQGAEEVEQVGHRLDSMADHFEEVGIQLNGIADAVTDSHQHVAQMAEAVEALNEQVVSGNQDMQQLVTQASGLVGAAESMNATLAIQRVSSRHQRIFELARQAADEVGQCFEEALRSGQLTEQSLFQPQYQAIANTHPQQYHTGFDQFTDQHLPTIQEPLLSHSGIAFAITCDKQGYVPTHNTQFAQPPSGDYERDLKLSRSKRIFDDPTGRRCGAHEDALLLQTYKRDTGEVMHDLSVPIYVNGRHWGGFRIGYLPD</sequence>
<accession>A0A1E2V9Y4</accession>
<evidence type="ECO:0000313" key="7">
    <source>
        <dbReference type="EMBL" id="ODC03636.1"/>
    </source>
</evidence>
<dbReference type="STRING" id="197479.BFW38_08850"/>